<keyword evidence="5" id="KW-0378">Hydrolase</keyword>
<dbReference type="OrthoDB" id="9804819at2"/>
<dbReference type="Proteomes" id="UP000242637">
    <property type="component" value="Chromosome 1"/>
</dbReference>
<dbReference type="GO" id="GO:0005524">
    <property type="term" value="F:ATP binding"/>
    <property type="evidence" value="ECO:0007669"/>
    <property type="project" value="UniProtKB-KW"/>
</dbReference>
<dbReference type="PROSITE" id="PS50893">
    <property type="entry name" value="ABC_TRANSPORTER_2"/>
    <property type="match status" value="1"/>
</dbReference>
<protein>
    <submittedName>
        <fullName evidence="5">Nickel import ATP-binding protein NikO</fullName>
        <ecNumber evidence="5">3.6.3.-</ecNumber>
    </submittedName>
</protein>
<organism evidence="5 6">
    <name type="scientific">Dermatophilus congolensis</name>
    <dbReference type="NCBI Taxonomy" id="1863"/>
    <lineage>
        <taxon>Bacteria</taxon>
        <taxon>Bacillati</taxon>
        <taxon>Actinomycetota</taxon>
        <taxon>Actinomycetes</taxon>
        <taxon>Micrococcales</taxon>
        <taxon>Dermatophilaceae</taxon>
        <taxon>Dermatophilus</taxon>
    </lineage>
</organism>
<reference evidence="5 6" key="1">
    <citation type="submission" date="2017-06" db="EMBL/GenBank/DDBJ databases">
        <authorList>
            <consortium name="Pathogen Informatics"/>
        </authorList>
    </citation>
    <scope>NUCLEOTIDE SEQUENCE [LARGE SCALE GENOMIC DNA]</scope>
    <source>
        <strain evidence="5 6">NCTC13039</strain>
    </source>
</reference>
<dbReference type="SUPFAM" id="SSF52540">
    <property type="entry name" value="P-loop containing nucleoside triphosphate hydrolases"/>
    <property type="match status" value="1"/>
</dbReference>
<proteinExistence type="predicted"/>
<dbReference type="EC" id="3.6.3.-" evidence="5"/>
<dbReference type="PANTHER" id="PTHR42939">
    <property type="entry name" value="ABC TRANSPORTER ATP-BINDING PROTEIN ALBC-RELATED"/>
    <property type="match status" value="1"/>
</dbReference>
<dbReference type="AlphaFoldDB" id="A0A239VK11"/>
<dbReference type="CDD" id="cd03230">
    <property type="entry name" value="ABC_DR_subfamily_A"/>
    <property type="match status" value="1"/>
</dbReference>
<dbReference type="STRING" id="1121387.GCA_000429885_01919"/>
<dbReference type="Gene3D" id="3.40.50.300">
    <property type="entry name" value="P-loop containing nucleotide triphosphate hydrolases"/>
    <property type="match status" value="1"/>
</dbReference>
<gene>
    <name evidence="5" type="primary">nikO</name>
    <name evidence="5" type="ORF">SAMEA4475696_01390</name>
</gene>
<evidence type="ECO:0000256" key="2">
    <source>
        <dbReference type="ARBA" id="ARBA00022741"/>
    </source>
</evidence>
<dbReference type="InterPro" id="IPR003439">
    <property type="entry name" value="ABC_transporter-like_ATP-bd"/>
</dbReference>
<evidence type="ECO:0000256" key="1">
    <source>
        <dbReference type="ARBA" id="ARBA00022448"/>
    </source>
</evidence>
<dbReference type="GeneID" id="63459610"/>
<keyword evidence="2" id="KW-0547">Nucleotide-binding</keyword>
<keyword evidence="3 5" id="KW-0067">ATP-binding</keyword>
<dbReference type="KEGG" id="dco:SAMEA4475696_1390"/>
<name>A0A239VK11_9MICO</name>
<dbReference type="SMART" id="SM00382">
    <property type="entry name" value="AAA"/>
    <property type="match status" value="1"/>
</dbReference>
<dbReference type="GO" id="GO:0016887">
    <property type="term" value="F:ATP hydrolysis activity"/>
    <property type="evidence" value="ECO:0007669"/>
    <property type="project" value="InterPro"/>
</dbReference>
<dbReference type="RefSeq" id="WP_051277736.1">
    <property type="nucleotide sequence ID" value="NZ_JAAFNI010000001.1"/>
</dbReference>
<evidence type="ECO:0000313" key="6">
    <source>
        <dbReference type="Proteomes" id="UP000242637"/>
    </source>
</evidence>
<dbReference type="InterPro" id="IPR027417">
    <property type="entry name" value="P-loop_NTPase"/>
</dbReference>
<keyword evidence="6" id="KW-1185">Reference proteome</keyword>
<keyword evidence="1" id="KW-0813">Transport</keyword>
<sequence>MTTATPNNPDTVVRIRGLRKRRGTFTLHDLDLDIPRGYVLGLAGTNASGKTTIINSITGALIPDAGNIHAPTNEHIGVVLDTPFYPQHWTAENIENASAPFYPTWSPQRYRDLLQQLRIPLHTKIKNLSRGQGMKLQAAAALAHNPELLILDEPTAGLDPLTRDDLLDLIAEYMENPNHTTLYSSHITTDLERISDHLLLLHQGRAIYNGPTPDLLENYRLIRGNLHDLNNPNRRHLYGLRVHTAGFEAHAPTHIANTWPRPLVVERPTLDSLIIALAKGHPAQLQETSHE</sequence>
<dbReference type="Pfam" id="PF00005">
    <property type="entry name" value="ABC_tran"/>
    <property type="match status" value="1"/>
</dbReference>
<evidence type="ECO:0000256" key="3">
    <source>
        <dbReference type="ARBA" id="ARBA00022840"/>
    </source>
</evidence>
<dbReference type="InterPro" id="IPR051782">
    <property type="entry name" value="ABC_Transporter_VariousFunc"/>
</dbReference>
<dbReference type="PANTHER" id="PTHR42939:SF3">
    <property type="entry name" value="ABC TRANSPORTER ATP-BINDING COMPONENT"/>
    <property type="match status" value="1"/>
</dbReference>
<evidence type="ECO:0000259" key="4">
    <source>
        <dbReference type="PROSITE" id="PS50893"/>
    </source>
</evidence>
<dbReference type="InterPro" id="IPR003593">
    <property type="entry name" value="AAA+_ATPase"/>
</dbReference>
<evidence type="ECO:0000313" key="5">
    <source>
        <dbReference type="EMBL" id="SNV21928.1"/>
    </source>
</evidence>
<feature type="domain" description="ABC transporter" evidence="4">
    <location>
        <begin position="7"/>
        <end position="228"/>
    </location>
</feature>
<accession>A0A239VK11</accession>
<dbReference type="EMBL" id="LT906453">
    <property type="protein sequence ID" value="SNV21928.1"/>
    <property type="molecule type" value="Genomic_DNA"/>
</dbReference>